<gene>
    <name evidence="1" type="ORF">BN77_p11595</name>
</gene>
<organism evidence="1 2">
    <name type="scientific">Rhizobium mesoamericanum STM3625</name>
    <dbReference type="NCBI Taxonomy" id="1211777"/>
    <lineage>
        <taxon>Bacteria</taxon>
        <taxon>Pseudomonadati</taxon>
        <taxon>Pseudomonadota</taxon>
        <taxon>Alphaproteobacteria</taxon>
        <taxon>Hyphomicrobiales</taxon>
        <taxon>Rhizobiaceae</taxon>
        <taxon>Rhizobium/Agrobacterium group</taxon>
        <taxon>Rhizobium</taxon>
    </lineage>
</organism>
<protein>
    <submittedName>
        <fullName evidence="1">Uncharacterized protein</fullName>
    </submittedName>
</protein>
<dbReference type="STRING" id="1211777.BN77_p11595"/>
<dbReference type="Proteomes" id="UP000009319">
    <property type="component" value="Unassembled WGS sequence"/>
</dbReference>
<dbReference type="AlphaFoldDB" id="K0Q5V6"/>
<proteinExistence type="predicted"/>
<evidence type="ECO:0000313" key="2">
    <source>
        <dbReference type="Proteomes" id="UP000009319"/>
    </source>
</evidence>
<dbReference type="EMBL" id="CANI01000040">
    <property type="protein sequence ID" value="CCM78899.1"/>
    <property type="molecule type" value="Genomic_DNA"/>
</dbReference>
<dbReference type="HOGENOM" id="CLU_2846850_0_0_5"/>
<comment type="caution">
    <text evidence="1">The sequence shown here is derived from an EMBL/GenBank/DDBJ whole genome shotgun (WGS) entry which is preliminary data.</text>
</comment>
<name>K0Q5V6_9HYPH</name>
<evidence type="ECO:0000313" key="1">
    <source>
        <dbReference type="EMBL" id="CCM78899.1"/>
    </source>
</evidence>
<sequence length="65" mass="7666">MGRSGICRTVVLRVWRYQLDKCGDRYWRILAINVAAVVFGTTYRARSLCEENTRHRPSAKWKRPP</sequence>
<accession>K0Q5V6</accession>
<reference evidence="1 2" key="1">
    <citation type="journal article" date="2013" name="Genome Announc.">
        <title>Draft Genome Sequence of Rhizobium mesoamericanum STM3625, a Nitrogen-Fixing Symbiont of Mimosa pudica Isolated in French Guiana (South America).</title>
        <authorList>
            <person name="Moulin L."/>
            <person name="Mornico D."/>
            <person name="Melkonian R."/>
            <person name="Klonowska A."/>
        </authorList>
    </citation>
    <scope>NUCLEOTIDE SEQUENCE [LARGE SCALE GENOMIC DNA]</scope>
    <source>
        <strain evidence="1 2">STM3625</strain>
    </source>
</reference>
<keyword evidence="2" id="KW-1185">Reference proteome</keyword>